<dbReference type="Pfam" id="PF00072">
    <property type="entry name" value="Response_reg"/>
    <property type="match status" value="1"/>
</dbReference>
<dbReference type="InterPro" id="IPR001867">
    <property type="entry name" value="OmpR/PhoB-type_DNA-bd"/>
</dbReference>
<dbReference type="AlphaFoldDB" id="A0A3B0W1S9"/>
<reference evidence="8" key="1">
    <citation type="submission" date="2018-06" db="EMBL/GenBank/DDBJ databases">
        <authorList>
            <person name="Zhirakovskaya E."/>
        </authorList>
    </citation>
    <scope>NUCLEOTIDE SEQUENCE</scope>
</reference>
<dbReference type="SMART" id="SM00448">
    <property type="entry name" value="REC"/>
    <property type="match status" value="1"/>
</dbReference>
<feature type="domain" description="Response regulatory" evidence="6">
    <location>
        <begin position="2"/>
        <end position="116"/>
    </location>
</feature>
<dbReference type="GO" id="GO:0005829">
    <property type="term" value="C:cytosol"/>
    <property type="evidence" value="ECO:0007669"/>
    <property type="project" value="TreeGrafter"/>
</dbReference>
<evidence type="ECO:0000256" key="3">
    <source>
        <dbReference type="ARBA" id="ARBA00023015"/>
    </source>
</evidence>
<feature type="domain" description="OmpR/PhoB-type" evidence="7">
    <location>
        <begin position="125"/>
        <end position="223"/>
    </location>
</feature>
<dbReference type="Gene3D" id="6.10.250.690">
    <property type="match status" value="1"/>
</dbReference>
<evidence type="ECO:0000256" key="5">
    <source>
        <dbReference type="ARBA" id="ARBA00023163"/>
    </source>
</evidence>
<dbReference type="Gene3D" id="1.10.10.10">
    <property type="entry name" value="Winged helix-like DNA-binding domain superfamily/Winged helix DNA-binding domain"/>
    <property type="match status" value="1"/>
</dbReference>
<accession>A0A3B0W1S9</accession>
<evidence type="ECO:0000256" key="2">
    <source>
        <dbReference type="ARBA" id="ARBA00023012"/>
    </source>
</evidence>
<dbReference type="GO" id="GO:0000156">
    <property type="term" value="F:phosphorelay response regulator activity"/>
    <property type="evidence" value="ECO:0007669"/>
    <property type="project" value="TreeGrafter"/>
</dbReference>
<name>A0A3B0W1S9_9ZZZZ</name>
<keyword evidence="2" id="KW-0902">Two-component regulatory system</keyword>
<dbReference type="PANTHER" id="PTHR48111">
    <property type="entry name" value="REGULATOR OF RPOS"/>
    <property type="match status" value="1"/>
</dbReference>
<dbReference type="InterPro" id="IPR016032">
    <property type="entry name" value="Sig_transdc_resp-reg_C-effctor"/>
</dbReference>
<dbReference type="PROSITE" id="PS51755">
    <property type="entry name" value="OMPR_PHOB"/>
    <property type="match status" value="1"/>
</dbReference>
<evidence type="ECO:0000256" key="1">
    <source>
        <dbReference type="ARBA" id="ARBA00022553"/>
    </source>
</evidence>
<protein>
    <submittedName>
        <fullName evidence="8">Two component signal transduction response regulator</fullName>
    </submittedName>
</protein>
<keyword evidence="3" id="KW-0805">Transcription regulation</keyword>
<dbReference type="FunFam" id="3.40.50.2300:FF:000002">
    <property type="entry name" value="DNA-binding response regulator PhoP"/>
    <property type="match status" value="1"/>
</dbReference>
<gene>
    <name evidence="8" type="ORF">MNBD_DELTA02-69</name>
</gene>
<dbReference type="SUPFAM" id="SSF46894">
    <property type="entry name" value="C-terminal effector domain of the bipartite response regulators"/>
    <property type="match status" value="1"/>
</dbReference>
<proteinExistence type="predicted"/>
<dbReference type="FunFam" id="1.10.10.10:FF:000005">
    <property type="entry name" value="Two-component system response regulator"/>
    <property type="match status" value="1"/>
</dbReference>
<dbReference type="SMART" id="SM00862">
    <property type="entry name" value="Trans_reg_C"/>
    <property type="match status" value="1"/>
</dbReference>
<dbReference type="InterPro" id="IPR011006">
    <property type="entry name" value="CheY-like_superfamily"/>
</dbReference>
<evidence type="ECO:0000259" key="6">
    <source>
        <dbReference type="PROSITE" id="PS50110"/>
    </source>
</evidence>
<dbReference type="GO" id="GO:0000976">
    <property type="term" value="F:transcription cis-regulatory region binding"/>
    <property type="evidence" value="ECO:0007669"/>
    <property type="project" value="TreeGrafter"/>
</dbReference>
<keyword evidence="1" id="KW-0597">Phosphoprotein</keyword>
<dbReference type="Pfam" id="PF00486">
    <property type="entry name" value="Trans_reg_C"/>
    <property type="match status" value="1"/>
</dbReference>
<dbReference type="GO" id="GO:0032993">
    <property type="term" value="C:protein-DNA complex"/>
    <property type="evidence" value="ECO:0007669"/>
    <property type="project" value="TreeGrafter"/>
</dbReference>
<evidence type="ECO:0000313" key="8">
    <source>
        <dbReference type="EMBL" id="VAW37534.1"/>
    </source>
</evidence>
<dbReference type="GO" id="GO:0006355">
    <property type="term" value="P:regulation of DNA-templated transcription"/>
    <property type="evidence" value="ECO:0007669"/>
    <property type="project" value="InterPro"/>
</dbReference>
<dbReference type="InterPro" id="IPR001789">
    <property type="entry name" value="Sig_transdc_resp-reg_receiver"/>
</dbReference>
<dbReference type="Gene3D" id="3.40.50.2300">
    <property type="match status" value="1"/>
</dbReference>
<evidence type="ECO:0000259" key="7">
    <source>
        <dbReference type="PROSITE" id="PS51755"/>
    </source>
</evidence>
<keyword evidence="5" id="KW-0804">Transcription</keyword>
<sequence length="227" mass="25828">MRFLVVEDEKKVAGFIKRGLEQEGYIVDLAVDGMEGEEYATSRSYDMIILDIMLPKKDGLEVLKTVKEDGVKAPVILLTARDSVEDRVRGLNLGADDYLTKPFAFEELLARVRALLRRGSAKVVSNVIEYEGLALDSMTRKASRDGKEIELTLKEYSLLEYLLRNPERVLSRTLIAENVWHQGFDSETNVVDVYINHLRNKVDKDPVKKLIHTVRGVGYVIKRSEDK</sequence>
<keyword evidence="4" id="KW-0238">DNA-binding</keyword>
<dbReference type="InterPro" id="IPR036388">
    <property type="entry name" value="WH-like_DNA-bd_sf"/>
</dbReference>
<dbReference type="EMBL" id="UOEZ01000055">
    <property type="protein sequence ID" value="VAW37534.1"/>
    <property type="molecule type" value="Genomic_DNA"/>
</dbReference>
<dbReference type="CDD" id="cd00383">
    <property type="entry name" value="trans_reg_C"/>
    <property type="match status" value="1"/>
</dbReference>
<dbReference type="PROSITE" id="PS50110">
    <property type="entry name" value="RESPONSE_REGULATORY"/>
    <property type="match status" value="1"/>
</dbReference>
<dbReference type="PANTHER" id="PTHR48111:SF22">
    <property type="entry name" value="REGULATOR OF RPOS"/>
    <property type="match status" value="1"/>
</dbReference>
<evidence type="ECO:0000256" key="4">
    <source>
        <dbReference type="ARBA" id="ARBA00023125"/>
    </source>
</evidence>
<dbReference type="SUPFAM" id="SSF52172">
    <property type="entry name" value="CheY-like"/>
    <property type="match status" value="1"/>
</dbReference>
<organism evidence="8">
    <name type="scientific">hydrothermal vent metagenome</name>
    <dbReference type="NCBI Taxonomy" id="652676"/>
    <lineage>
        <taxon>unclassified sequences</taxon>
        <taxon>metagenomes</taxon>
        <taxon>ecological metagenomes</taxon>
    </lineage>
</organism>
<dbReference type="InterPro" id="IPR039420">
    <property type="entry name" value="WalR-like"/>
</dbReference>